<dbReference type="Gene3D" id="3.40.50.410">
    <property type="entry name" value="von Willebrand factor, type A domain"/>
    <property type="match status" value="1"/>
</dbReference>
<proteinExistence type="predicted"/>
<reference evidence="3" key="1">
    <citation type="submission" date="2019-06" db="EMBL/GenBank/DDBJ databases">
        <title>Complete genome sequence of Methylogaea oryzae strain JCM16910.</title>
        <authorList>
            <person name="Asakawa S."/>
        </authorList>
    </citation>
    <scope>NUCLEOTIDE SEQUENCE</scope>
    <source>
        <strain evidence="3">E10</strain>
    </source>
</reference>
<feature type="domain" description="VWFA" evidence="2">
    <location>
        <begin position="34"/>
        <end position="150"/>
    </location>
</feature>
<dbReference type="Pfam" id="PF13519">
    <property type="entry name" value="VWA_2"/>
    <property type="match status" value="1"/>
</dbReference>
<protein>
    <recommendedName>
        <fullName evidence="2">VWFA domain-containing protein</fullName>
    </recommendedName>
</protein>
<feature type="transmembrane region" description="Helical" evidence="1">
    <location>
        <begin position="275"/>
        <end position="292"/>
    </location>
</feature>
<keyword evidence="4" id="KW-1185">Reference proteome</keyword>
<evidence type="ECO:0000313" key="3">
    <source>
        <dbReference type="EMBL" id="BBL72462.1"/>
    </source>
</evidence>
<dbReference type="AlphaFoldDB" id="A0A8D4VTR4"/>
<evidence type="ECO:0000313" key="4">
    <source>
        <dbReference type="Proteomes" id="UP000824988"/>
    </source>
</evidence>
<dbReference type="InterPro" id="IPR002035">
    <property type="entry name" value="VWF_A"/>
</dbReference>
<organism evidence="3 4">
    <name type="scientific">Methylogaea oryzae</name>
    <dbReference type="NCBI Taxonomy" id="1295382"/>
    <lineage>
        <taxon>Bacteria</taxon>
        <taxon>Pseudomonadati</taxon>
        <taxon>Pseudomonadota</taxon>
        <taxon>Gammaproteobacteria</taxon>
        <taxon>Methylococcales</taxon>
        <taxon>Methylococcaceae</taxon>
        <taxon>Methylogaea</taxon>
    </lineage>
</organism>
<dbReference type="EMBL" id="AP019782">
    <property type="protein sequence ID" value="BBL72462.1"/>
    <property type="molecule type" value="Genomic_DNA"/>
</dbReference>
<dbReference type="InterPro" id="IPR036465">
    <property type="entry name" value="vWFA_dom_sf"/>
</dbReference>
<dbReference type="SUPFAM" id="SSF53300">
    <property type="entry name" value="vWA-like"/>
    <property type="match status" value="1"/>
</dbReference>
<sequence>MNWRLWGLAVACLAALSTLVVPRFPLPREAYRYVFVIDITQSMNAQDYHVENMPTDRLGFAKESIKQAIRDLPCGSEVGLGLFTTQSTQLLFEPMEVCEHLAAIDETLSHVDWRMAWAANSLIAQGLFSALRNLTERDSSLRLVFLTDGQDAPAQTFKRGFDGRPGEVAGLIVGVGGTQPTLLPKYDRENHMIGYWENADVDAAAVSGGDGEEGKGDAPALPWEGHYQTKLDETRLLELSAATGLRYHRLVSPKLLSKQLQSADFAEYRVGLADVRWLPALLALLLLLGIHWRRRRSA</sequence>
<name>A0A8D4VTR4_9GAMM</name>
<dbReference type="CDD" id="cd00198">
    <property type="entry name" value="vWFA"/>
    <property type="match status" value="1"/>
</dbReference>
<evidence type="ECO:0000256" key="1">
    <source>
        <dbReference type="SAM" id="Phobius"/>
    </source>
</evidence>
<dbReference type="Proteomes" id="UP000824988">
    <property type="component" value="Chromosome"/>
</dbReference>
<keyword evidence="1" id="KW-1133">Transmembrane helix</keyword>
<dbReference type="RefSeq" id="WP_054773466.1">
    <property type="nucleotide sequence ID" value="NZ_AP019782.1"/>
</dbReference>
<accession>A0A8D4VTR4</accession>
<gene>
    <name evidence="3" type="ORF">MoryE10_30680</name>
</gene>
<keyword evidence="1" id="KW-0472">Membrane</keyword>
<evidence type="ECO:0000259" key="2">
    <source>
        <dbReference type="Pfam" id="PF13519"/>
    </source>
</evidence>
<keyword evidence="1" id="KW-0812">Transmembrane</keyword>
<dbReference type="KEGG" id="moz:MoryE10_30680"/>